<dbReference type="EMBL" id="UOFV01000251">
    <property type="protein sequence ID" value="VAX01392.1"/>
    <property type="molecule type" value="Genomic_DNA"/>
</dbReference>
<dbReference type="EC" id="3.2.2.27" evidence="1"/>
<sequence>KPKGLFLLDSYHCSRYNTQTRRLTTPMFQAVFERARELVDAKN</sequence>
<keyword evidence="1" id="KW-0378">Hydrolase</keyword>
<dbReference type="AlphaFoldDB" id="A0A3B1ABH3"/>
<dbReference type="GO" id="GO:0004844">
    <property type="term" value="F:uracil DNA N-glycosylase activity"/>
    <property type="evidence" value="ECO:0007669"/>
    <property type="project" value="UniProtKB-EC"/>
</dbReference>
<feature type="non-terminal residue" evidence="1">
    <location>
        <position position="1"/>
    </location>
</feature>
<proteinExistence type="predicted"/>
<name>A0A3B1ABH3_9ZZZZ</name>
<protein>
    <submittedName>
        <fullName evidence="1">Uracil-DNA glycosylase, family 5</fullName>
        <ecNumber evidence="1">3.2.2.27</ecNumber>
    </submittedName>
</protein>
<reference evidence="1" key="1">
    <citation type="submission" date="2018-06" db="EMBL/GenBank/DDBJ databases">
        <authorList>
            <person name="Zhirakovskaya E."/>
        </authorList>
    </citation>
    <scope>NUCLEOTIDE SEQUENCE</scope>
</reference>
<dbReference type="InterPro" id="IPR036895">
    <property type="entry name" value="Uracil-DNA_glycosylase-like_sf"/>
</dbReference>
<organism evidence="1">
    <name type="scientific">hydrothermal vent metagenome</name>
    <dbReference type="NCBI Taxonomy" id="652676"/>
    <lineage>
        <taxon>unclassified sequences</taxon>
        <taxon>metagenomes</taxon>
        <taxon>ecological metagenomes</taxon>
    </lineage>
</organism>
<accession>A0A3B1ABH3</accession>
<keyword evidence="1" id="KW-0326">Glycosidase</keyword>
<gene>
    <name evidence="1" type="ORF">MNBD_GAMMA19-881</name>
</gene>
<dbReference type="Gene3D" id="3.40.470.10">
    <property type="entry name" value="Uracil-DNA glycosylase-like domain"/>
    <property type="match status" value="1"/>
</dbReference>
<evidence type="ECO:0000313" key="1">
    <source>
        <dbReference type="EMBL" id="VAX01392.1"/>
    </source>
</evidence>